<dbReference type="RefSeq" id="WP_004963030.1">
    <property type="nucleotide sequence ID" value="NZ_JAEKCK010000003.1"/>
</dbReference>
<protein>
    <submittedName>
        <fullName evidence="2">Non-heme bromoperoxidase BpoC</fullName>
        <ecNumber evidence="2">1.11.1.18</ecNumber>
    </submittedName>
</protein>
<keyword evidence="2" id="KW-0560">Oxidoreductase</keyword>
<dbReference type="GO" id="GO:0019806">
    <property type="term" value="F:bromide peroxidase activity"/>
    <property type="evidence" value="ECO:0007669"/>
    <property type="project" value="UniProtKB-EC"/>
</dbReference>
<evidence type="ECO:0000313" key="3">
    <source>
        <dbReference type="Proteomes" id="UP000281391"/>
    </source>
</evidence>
<dbReference type="Proteomes" id="UP000281391">
    <property type="component" value="Chromosome"/>
</dbReference>
<keyword evidence="2" id="KW-0575">Peroxidase</keyword>
<evidence type="ECO:0000313" key="2">
    <source>
        <dbReference type="EMBL" id="VDZ63368.1"/>
    </source>
</evidence>
<evidence type="ECO:0000259" key="1">
    <source>
        <dbReference type="Pfam" id="PF12697"/>
    </source>
</evidence>
<dbReference type="InterPro" id="IPR029058">
    <property type="entry name" value="AB_hydrolase_fold"/>
</dbReference>
<dbReference type="Pfam" id="PF12697">
    <property type="entry name" value="Abhydrolase_6"/>
    <property type="match status" value="1"/>
</dbReference>
<gene>
    <name evidence="2" type="primary">bpoC</name>
    <name evidence="2" type="ORF">NCTC11214_04441</name>
</gene>
<feature type="domain" description="AB hydrolase-1" evidence="1">
    <location>
        <begin position="25"/>
        <end position="253"/>
    </location>
</feature>
<reference evidence="2 3" key="1">
    <citation type="submission" date="2018-12" db="EMBL/GenBank/DDBJ databases">
        <authorList>
            <consortium name="Pathogen Informatics"/>
        </authorList>
    </citation>
    <scope>NUCLEOTIDE SEQUENCE [LARGE SCALE GENOMIC DNA]</scope>
    <source>
        <strain evidence="2 3">NCTC11214</strain>
    </source>
</reference>
<name>A0A447KZ48_SEROD</name>
<dbReference type="EMBL" id="LR134117">
    <property type="protein sequence ID" value="VDZ63368.1"/>
    <property type="molecule type" value="Genomic_DNA"/>
</dbReference>
<organism evidence="2 3">
    <name type="scientific">Serratia odorifera</name>
    <dbReference type="NCBI Taxonomy" id="618"/>
    <lineage>
        <taxon>Bacteria</taxon>
        <taxon>Pseudomonadati</taxon>
        <taxon>Pseudomonadota</taxon>
        <taxon>Gammaproteobacteria</taxon>
        <taxon>Enterobacterales</taxon>
        <taxon>Yersiniaceae</taxon>
        <taxon>Serratia</taxon>
    </lineage>
</organism>
<accession>A0A447KZ48</accession>
<dbReference type="InterPro" id="IPR050266">
    <property type="entry name" value="AB_hydrolase_sf"/>
</dbReference>
<dbReference type="InterPro" id="IPR000073">
    <property type="entry name" value="AB_hydrolase_1"/>
</dbReference>
<dbReference type="PANTHER" id="PTHR43798">
    <property type="entry name" value="MONOACYLGLYCEROL LIPASE"/>
    <property type="match status" value="1"/>
</dbReference>
<dbReference type="AlphaFoldDB" id="A0A447KZ48"/>
<dbReference type="SUPFAM" id="SSF53474">
    <property type="entry name" value="alpha/beta-Hydrolases"/>
    <property type="match status" value="1"/>
</dbReference>
<dbReference type="EC" id="1.11.1.18" evidence="2"/>
<proteinExistence type="predicted"/>
<dbReference type="Gene3D" id="3.40.50.1820">
    <property type="entry name" value="alpha/beta hydrolase"/>
    <property type="match status" value="1"/>
</dbReference>
<dbReference type="KEGG" id="sof:NCTC11214_04441"/>
<dbReference type="PRINTS" id="PR00111">
    <property type="entry name" value="ABHYDROLASE"/>
</dbReference>
<sequence>MIRKTQQLFNNMKVSYLEAGEGAPLVLIHGVGMNAECWYPQLEAFSRDYRVIAVDMPGHGQSDGFRQAATLEDYVHWLADFLATQPEADFAVAGHSMGALITAGFAIEYPERTNHAVVISGVFQRSPQASQAVLDRAEQLSRGQAQLDSPLTRWFSATPGEQRLREQVGDWLQQVDLQGYARAYQAFAAGDRVYASRWSSLRCPVLVITGEFDANSSPEMARQMALAAPNGRAVIIDNAKHMVSLTDAQRVNAEILGFLSPTAQRQTSQNDIEGVINGRG</sequence>